<sequence length="275" mass="30040">MERVAPKWTEEKAFAAWGRPQRPPAKWGGLLANARRFELDVGDRNLPAWEWNAGAPRGTALLVHGWSGNASQMGSYVEPLTKQGWHVVAFDLPAHGEAAGNFCTLPMMTQVVSTLVTRLQPKIIIAHSLGATASAYAMTKGPHVEKLALLAPPGRMPPFLTHFTRLAGLSDAMRDRLLLRVEGIIRAPISELDLVKHAPSLGDVETLLLHDVNDEVVPVASSRELVALWPGAKLVETEKLGHDRIRRSAEVVEQVINFSIASTVTQVERPTKLAS</sequence>
<feature type="domain" description="Serine aminopeptidase S33" evidence="1">
    <location>
        <begin position="55"/>
        <end position="164"/>
    </location>
</feature>
<evidence type="ECO:0000313" key="2">
    <source>
        <dbReference type="EMBL" id="PZR11153.1"/>
    </source>
</evidence>
<proteinExistence type="predicted"/>
<dbReference type="PANTHER" id="PTHR43194">
    <property type="entry name" value="HYDROLASE ALPHA/BETA FOLD FAMILY"/>
    <property type="match status" value="1"/>
</dbReference>
<reference evidence="2 3" key="1">
    <citation type="submission" date="2017-08" db="EMBL/GenBank/DDBJ databases">
        <title>Infants hospitalized years apart are colonized by the same room-sourced microbial strains.</title>
        <authorList>
            <person name="Brooks B."/>
            <person name="Olm M.R."/>
            <person name="Firek B.A."/>
            <person name="Baker R."/>
            <person name="Thomas B.C."/>
            <person name="Morowitz M.J."/>
            <person name="Banfield J.F."/>
        </authorList>
    </citation>
    <scope>NUCLEOTIDE SEQUENCE [LARGE SCALE GENOMIC DNA]</scope>
    <source>
        <strain evidence="2">S2_003_000_R2_14</strain>
    </source>
</reference>
<dbReference type="InterPro" id="IPR022742">
    <property type="entry name" value="Hydrolase_4"/>
</dbReference>
<gene>
    <name evidence="2" type="ORF">DI536_18635</name>
</gene>
<organism evidence="2 3">
    <name type="scientific">Archangium gephyra</name>
    <dbReference type="NCBI Taxonomy" id="48"/>
    <lineage>
        <taxon>Bacteria</taxon>
        <taxon>Pseudomonadati</taxon>
        <taxon>Myxococcota</taxon>
        <taxon>Myxococcia</taxon>
        <taxon>Myxococcales</taxon>
        <taxon>Cystobacterineae</taxon>
        <taxon>Archangiaceae</taxon>
        <taxon>Archangium</taxon>
    </lineage>
</organism>
<evidence type="ECO:0000313" key="3">
    <source>
        <dbReference type="Proteomes" id="UP000249061"/>
    </source>
</evidence>
<dbReference type="InterPro" id="IPR050228">
    <property type="entry name" value="Carboxylesterase_BioH"/>
</dbReference>
<accession>A0A2W5TD82</accession>
<dbReference type="Pfam" id="PF12146">
    <property type="entry name" value="Hydrolase_4"/>
    <property type="match status" value="1"/>
</dbReference>
<dbReference type="Gene3D" id="3.40.50.1820">
    <property type="entry name" value="alpha/beta hydrolase"/>
    <property type="match status" value="1"/>
</dbReference>
<dbReference type="PANTHER" id="PTHR43194:SF2">
    <property type="entry name" value="PEROXISOMAL MEMBRANE PROTEIN LPX1"/>
    <property type="match status" value="1"/>
</dbReference>
<evidence type="ECO:0000259" key="1">
    <source>
        <dbReference type="Pfam" id="PF12146"/>
    </source>
</evidence>
<dbReference type="AlphaFoldDB" id="A0A2W5TD82"/>
<name>A0A2W5TD82_9BACT</name>
<dbReference type="InterPro" id="IPR029058">
    <property type="entry name" value="AB_hydrolase_fold"/>
</dbReference>
<dbReference type="EMBL" id="QFQP01000015">
    <property type="protein sequence ID" value="PZR11153.1"/>
    <property type="molecule type" value="Genomic_DNA"/>
</dbReference>
<protein>
    <recommendedName>
        <fullName evidence="1">Serine aminopeptidase S33 domain-containing protein</fullName>
    </recommendedName>
</protein>
<dbReference type="Proteomes" id="UP000249061">
    <property type="component" value="Unassembled WGS sequence"/>
</dbReference>
<dbReference type="SUPFAM" id="SSF53474">
    <property type="entry name" value="alpha/beta-Hydrolases"/>
    <property type="match status" value="1"/>
</dbReference>
<comment type="caution">
    <text evidence="2">The sequence shown here is derived from an EMBL/GenBank/DDBJ whole genome shotgun (WGS) entry which is preliminary data.</text>
</comment>